<dbReference type="EMBL" id="JACEIK010001496">
    <property type="protein sequence ID" value="MCD7469855.1"/>
    <property type="molecule type" value="Genomic_DNA"/>
</dbReference>
<protein>
    <submittedName>
        <fullName evidence="1">Uncharacterized protein</fullName>
    </submittedName>
</protein>
<reference evidence="1 2" key="1">
    <citation type="journal article" date="2021" name="BMC Genomics">
        <title>Datura genome reveals duplications of psychoactive alkaloid biosynthetic genes and high mutation rate following tissue culture.</title>
        <authorList>
            <person name="Rajewski A."/>
            <person name="Carter-House D."/>
            <person name="Stajich J."/>
            <person name="Litt A."/>
        </authorList>
    </citation>
    <scope>NUCLEOTIDE SEQUENCE [LARGE SCALE GENOMIC DNA]</scope>
    <source>
        <strain evidence="1">AR-01</strain>
    </source>
</reference>
<keyword evidence="2" id="KW-1185">Reference proteome</keyword>
<organism evidence="1 2">
    <name type="scientific">Datura stramonium</name>
    <name type="common">Jimsonweed</name>
    <name type="synonym">Common thornapple</name>
    <dbReference type="NCBI Taxonomy" id="4076"/>
    <lineage>
        <taxon>Eukaryota</taxon>
        <taxon>Viridiplantae</taxon>
        <taxon>Streptophyta</taxon>
        <taxon>Embryophyta</taxon>
        <taxon>Tracheophyta</taxon>
        <taxon>Spermatophyta</taxon>
        <taxon>Magnoliopsida</taxon>
        <taxon>eudicotyledons</taxon>
        <taxon>Gunneridae</taxon>
        <taxon>Pentapetalae</taxon>
        <taxon>asterids</taxon>
        <taxon>lamiids</taxon>
        <taxon>Solanales</taxon>
        <taxon>Solanaceae</taxon>
        <taxon>Solanoideae</taxon>
        <taxon>Datureae</taxon>
        <taxon>Datura</taxon>
    </lineage>
</organism>
<feature type="non-terminal residue" evidence="1">
    <location>
        <position position="1"/>
    </location>
</feature>
<gene>
    <name evidence="1" type="ORF">HAX54_009166</name>
</gene>
<proteinExistence type="predicted"/>
<accession>A0ABS8TG67</accession>
<evidence type="ECO:0000313" key="2">
    <source>
        <dbReference type="Proteomes" id="UP000823775"/>
    </source>
</evidence>
<sequence length="51" mass="5858">LNVRYPEEVGNAGHARELPIETRVQARRLRATTMNPRFTDASWFDISDSLV</sequence>
<comment type="caution">
    <text evidence="1">The sequence shown here is derived from an EMBL/GenBank/DDBJ whole genome shotgun (WGS) entry which is preliminary data.</text>
</comment>
<evidence type="ECO:0000313" key="1">
    <source>
        <dbReference type="EMBL" id="MCD7469855.1"/>
    </source>
</evidence>
<name>A0ABS8TG67_DATST</name>
<dbReference type="Proteomes" id="UP000823775">
    <property type="component" value="Unassembled WGS sequence"/>
</dbReference>